<dbReference type="Proteomes" id="UP000467488">
    <property type="component" value="Chromosome"/>
</dbReference>
<evidence type="ECO:0000313" key="3">
    <source>
        <dbReference type="Proteomes" id="UP000467488"/>
    </source>
</evidence>
<protein>
    <recommendedName>
        <fullName evidence="1">Putative surface-exposed virulence protein BigA beta-sandwich domain-containing protein</fullName>
    </recommendedName>
</protein>
<organism evidence="2 3">
    <name type="scientific">Escherichia coli</name>
    <dbReference type="NCBI Taxonomy" id="562"/>
    <lineage>
        <taxon>Bacteria</taxon>
        <taxon>Pseudomonadati</taxon>
        <taxon>Pseudomonadota</taxon>
        <taxon>Gammaproteobacteria</taxon>
        <taxon>Enterobacterales</taxon>
        <taxon>Enterobacteriaceae</taxon>
        <taxon>Escherichia</taxon>
    </lineage>
</organism>
<evidence type="ECO:0000313" key="2">
    <source>
        <dbReference type="EMBL" id="BBU83998.1"/>
    </source>
</evidence>
<feature type="domain" description="Putative surface-exposed virulence protein BigA beta-sandwich" evidence="1">
    <location>
        <begin position="103"/>
        <end position="169"/>
    </location>
</feature>
<dbReference type="InterPro" id="IPR058034">
    <property type="entry name" value="BigA_beta"/>
</dbReference>
<name>A0A8S0FVI9_ECOLX</name>
<dbReference type="EMBL" id="AP022360">
    <property type="protein sequence ID" value="BBU83998.1"/>
    <property type="molecule type" value="Genomic_DNA"/>
</dbReference>
<dbReference type="AlphaFoldDB" id="A0A8S0FVI9"/>
<evidence type="ECO:0000259" key="1">
    <source>
        <dbReference type="Pfam" id="PF25783"/>
    </source>
</evidence>
<dbReference type="Pfam" id="PF25783">
    <property type="entry name" value="BigA_beta"/>
    <property type="match status" value="1"/>
</dbReference>
<accession>A0A8S0FVI9</accession>
<proteinExistence type="predicted"/>
<sequence length="182" mass="18486">MRLRVIENNGAINIYANNSFAFSMLGSVGHLVNNGTVTIADGVTGSGLIKQGDSVNIEGVNGNNGNNSEVHYADYTLPDVPGSSVSVAASTPSSDGSQNKLNGYVVGTSSDGSAGKLKVNNASLKGVSVNTGFTAGTSSTSVTFDNVVQGSNLTDAETITSTSVVWNAHKALLTPAATLMSR</sequence>
<reference evidence="2 3" key="1">
    <citation type="submission" date="2020-01" db="EMBL/GenBank/DDBJ databases">
        <title>Dynamics of blaIMP-6 dissemination in carbapenem resistant Enterobacteriacea isolated from regional surveillance in Osaka, Japan.</title>
        <authorList>
            <person name="Abe R."/>
            <person name="Akeda Y."/>
            <person name="Sugawara Y."/>
            <person name="Yamamoto N."/>
            <person name="Tomono K."/>
            <person name="Takeuchi D."/>
            <person name="Kawahara R."/>
            <person name="Hamada S."/>
        </authorList>
    </citation>
    <scope>NUCLEOTIDE SEQUENCE [LARGE SCALE GENOMIC DNA]</scope>
    <source>
        <strain evidence="2 3">E300</strain>
    </source>
</reference>
<gene>
    <name evidence="2" type="ORF">EIMP300_53980</name>
</gene>